<evidence type="ECO:0000256" key="9">
    <source>
        <dbReference type="ARBA" id="ARBA00023047"/>
    </source>
</evidence>
<gene>
    <name evidence="14" type="ORF">SAMN05421666_3355</name>
</gene>
<dbReference type="InterPro" id="IPR000412">
    <property type="entry name" value="ABC_2_transport"/>
</dbReference>
<accession>A0A1N7HM06</accession>
<feature type="transmembrane region" description="Helical" evidence="11">
    <location>
        <begin position="168"/>
        <end position="190"/>
    </location>
</feature>
<dbReference type="AlphaFoldDB" id="A0A1N7HM06"/>
<proteinExistence type="inferred from homology"/>
<dbReference type="GO" id="GO:0015774">
    <property type="term" value="P:polysaccharide transport"/>
    <property type="evidence" value="ECO:0007669"/>
    <property type="project" value="UniProtKB-KW"/>
</dbReference>
<evidence type="ECO:0000259" key="13">
    <source>
        <dbReference type="PROSITE" id="PS51012"/>
    </source>
</evidence>
<evidence type="ECO:0000256" key="1">
    <source>
        <dbReference type="ARBA" id="ARBA00004651"/>
    </source>
</evidence>
<feature type="domain" description="ABC transmembrane type-2" evidence="13">
    <location>
        <begin position="52"/>
        <end position="273"/>
    </location>
</feature>
<organism evidence="14 15">
    <name type="scientific">Roseovarius nanhaiticus</name>
    <dbReference type="NCBI Taxonomy" id="573024"/>
    <lineage>
        <taxon>Bacteria</taxon>
        <taxon>Pseudomonadati</taxon>
        <taxon>Pseudomonadota</taxon>
        <taxon>Alphaproteobacteria</taxon>
        <taxon>Rhodobacterales</taxon>
        <taxon>Roseobacteraceae</taxon>
        <taxon>Roseovarius</taxon>
    </lineage>
</organism>
<feature type="transmembrane region" description="Helical" evidence="11">
    <location>
        <begin position="132"/>
        <end position="156"/>
    </location>
</feature>
<dbReference type="EMBL" id="FTNV01000004">
    <property type="protein sequence ID" value="SIS25710.1"/>
    <property type="molecule type" value="Genomic_DNA"/>
</dbReference>
<name>A0A1N7HM06_9RHOB</name>
<evidence type="ECO:0000256" key="6">
    <source>
        <dbReference type="ARBA" id="ARBA00022692"/>
    </source>
</evidence>
<dbReference type="InterPro" id="IPR013525">
    <property type="entry name" value="ABC2_TM"/>
</dbReference>
<keyword evidence="4 11" id="KW-1003">Cell membrane</keyword>
<evidence type="ECO:0000256" key="3">
    <source>
        <dbReference type="ARBA" id="ARBA00022448"/>
    </source>
</evidence>
<keyword evidence="15" id="KW-1185">Reference proteome</keyword>
<evidence type="ECO:0000256" key="8">
    <source>
        <dbReference type="ARBA" id="ARBA00022989"/>
    </source>
</evidence>
<dbReference type="Proteomes" id="UP000186019">
    <property type="component" value="Unassembled WGS sequence"/>
</dbReference>
<dbReference type="PANTHER" id="PTHR30413:SF10">
    <property type="entry name" value="CAPSULE POLYSACCHARIDE EXPORT INNER-MEMBRANE PROTEIN CTRC"/>
    <property type="match status" value="1"/>
</dbReference>
<evidence type="ECO:0000256" key="7">
    <source>
        <dbReference type="ARBA" id="ARBA00022903"/>
    </source>
</evidence>
<keyword evidence="6 11" id="KW-0812">Transmembrane</keyword>
<dbReference type="STRING" id="573024.SAMN05216208_3331"/>
<keyword evidence="7" id="KW-0972">Capsule biogenesis/degradation</keyword>
<keyword evidence="8 11" id="KW-1133">Transmembrane helix</keyword>
<dbReference type="OrthoDB" id="8479094at2"/>
<dbReference type="PROSITE" id="PS51012">
    <property type="entry name" value="ABC_TM2"/>
    <property type="match status" value="1"/>
</dbReference>
<evidence type="ECO:0000256" key="4">
    <source>
        <dbReference type="ARBA" id="ARBA00022475"/>
    </source>
</evidence>
<comment type="caution">
    <text evidence="11">Lacks conserved residue(s) required for the propagation of feature annotation.</text>
</comment>
<dbReference type="PRINTS" id="PR00164">
    <property type="entry name" value="ABC2TRNSPORT"/>
</dbReference>
<feature type="transmembrane region" description="Helical" evidence="11">
    <location>
        <begin position="81"/>
        <end position="99"/>
    </location>
</feature>
<evidence type="ECO:0000256" key="10">
    <source>
        <dbReference type="ARBA" id="ARBA00023136"/>
    </source>
</evidence>
<keyword evidence="3 11" id="KW-0813">Transport</keyword>
<evidence type="ECO:0000256" key="5">
    <source>
        <dbReference type="ARBA" id="ARBA00022597"/>
    </source>
</evidence>
<comment type="similarity">
    <text evidence="2 11">Belongs to the ABC-2 integral membrane protein family.</text>
</comment>
<feature type="transmembrane region" description="Helical" evidence="11">
    <location>
        <begin position="53"/>
        <end position="74"/>
    </location>
</feature>
<keyword evidence="10 11" id="KW-0472">Membrane</keyword>
<evidence type="ECO:0000313" key="15">
    <source>
        <dbReference type="Proteomes" id="UP000186019"/>
    </source>
</evidence>
<dbReference type="InterPro" id="IPR047817">
    <property type="entry name" value="ABC2_TM_bact-type"/>
</dbReference>
<feature type="region of interest" description="Disordered" evidence="12">
    <location>
        <begin position="1"/>
        <end position="27"/>
    </location>
</feature>
<sequence length="280" mass="30635">MSVTDPLSPSGARPAPHPVAPGSGVARSHRTARIVSALMLREMSTRYGRSPGGYLWAILEPLGGVLILSLAFSLLLRTPSLGTSFILFYATGFVPFNLYQNVSTTVARALNFSKPLMQYPVVTWGDAVLARFVLNALVGILVAYVVLSLITVFVDAHVLLDIAPILKVIGLTLLMGLAVGVLNCVLLGLFGAWETIWSIVTRPLFIASGVLFTYEDVPASVQGFLWYNPLIHITGLMRQGFYSTYSPSYISELYVICTCLTVLFLGTVLLRRYHRDILNH</sequence>
<evidence type="ECO:0000256" key="2">
    <source>
        <dbReference type="ARBA" id="ARBA00007783"/>
    </source>
</evidence>
<dbReference type="PANTHER" id="PTHR30413">
    <property type="entry name" value="INNER MEMBRANE TRANSPORT PERMEASE"/>
    <property type="match status" value="1"/>
</dbReference>
<dbReference type="RefSeq" id="WP_083687164.1">
    <property type="nucleotide sequence ID" value="NZ_FOAC01000004.1"/>
</dbReference>
<protein>
    <recommendedName>
        <fullName evidence="11">Transport permease protein</fullName>
    </recommendedName>
</protein>
<feature type="transmembrane region" description="Helical" evidence="11">
    <location>
        <begin position="253"/>
        <end position="270"/>
    </location>
</feature>
<comment type="subcellular location">
    <subcellularLocation>
        <location evidence="11">Cell inner membrane</location>
        <topology evidence="11">Multi-pass membrane protein</topology>
    </subcellularLocation>
    <subcellularLocation>
        <location evidence="1">Cell membrane</location>
        <topology evidence="1">Multi-pass membrane protein</topology>
    </subcellularLocation>
</comment>
<evidence type="ECO:0000256" key="12">
    <source>
        <dbReference type="SAM" id="MobiDB-lite"/>
    </source>
</evidence>
<dbReference type="Pfam" id="PF01061">
    <property type="entry name" value="ABC2_membrane"/>
    <property type="match status" value="1"/>
</dbReference>
<reference evidence="15" key="1">
    <citation type="submission" date="2017-01" db="EMBL/GenBank/DDBJ databases">
        <authorList>
            <person name="Varghese N."/>
            <person name="Submissions S."/>
        </authorList>
    </citation>
    <scope>NUCLEOTIDE SEQUENCE [LARGE SCALE GENOMIC DNA]</scope>
    <source>
        <strain evidence="15">DSM 29590</strain>
    </source>
</reference>
<keyword evidence="5" id="KW-0762">Sugar transport</keyword>
<dbReference type="GO" id="GO:0140359">
    <property type="term" value="F:ABC-type transporter activity"/>
    <property type="evidence" value="ECO:0007669"/>
    <property type="project" value="InterPro"/>
</dbReference>
<evidence type="ECO:0000313" key="14">
    <source>
        <dbReference type="EMBL" id="SIS25710.1"/>
    </source>
</evidence>
<dbReference type="GO" id="GO:0015920">
    <property type="term" value="P:lipopolysaccharide transport"/>
    <property type="evidence" value="ECO:0007669"/>
    <property type="project" value="TreeGrafter"/>
</dbReference>
<dbReference type="GO" id="GO:0043190">
    <property type="term" value="C:ATP-binding cassette (ABC) transporter complex"/>
    <property type="evidence" value="ECO:0007669"/>
    <property type="project" value="InterPro"/>
</dbReference>
<evidence type="ECO:0000256" key="11">
    <source>
        <dbReference type="RuleBase" id="RU361157"/>
    </source>
</evidence>
<keyword evidence="9" id="KW-0625">Polysaccharide transport</keyword>